<dbReference type="EMBL" id="SPKT01000023">
    <property type="protein sequence ID" value="TFH98122.1"/>
    <property type="molecule type" value="Genomic_DNA"/>
</dbReference>
<evidence type="ECO:0000313" key="2">
    <source>
        <dbReference type="Proteomes" id="UP000297477"/>
    </source>
</evidence>
<dbReference type="Gene3D" id="1.10.3290.10">
    <property type="entry name" value="Fido-like domain"/>
    <property type="match status" value="1"/>
</dbReference>
<evidence type="ECO:0000313" key="1">
    <source>
        <dbReference type="EMBL" id="TFH98122.1"/>
    </source>
</evidence>
<proteinExistence type="predicted"/>
<protein>
    <submittedName>
        <fullName evidence="1">Uncharacterized protein</fullName>
    </submittedName>
</protein>
<reference evidence="1 2" key="1">
    <citation type="submission" date="2019-03" db="EMBL/GenBank/DDBJ databases">
        <title>Reclassification of Micrococcus aloeverae and Micrococcus yunnanensis as later heterotypic synonyms of Micrococcus luteus.</title>
        <authorList>
            <person name="Huang C.-H."/>
        </authorList>
    </citation>
    <scope>NUCLEOTIDE SEQUENCE [LARGE SCALE GENOMIC DNA]</scope>
    <source>
        <strain evidence="1 2">BCRC 12151</strain>
    </source>
</reference>
<organism evidence="1 2">
    <name type="scientific">Micrococcus lylae</name>
    <dbReference type="NCBI Taxonomy" id="1273"/>
    <lineage>
        <taxon>Bacteria</taxon>
        <taxon>Bacillati</taxon>
        <taxon>Actinomycetota</taxon>
        <taxon>Actinomycetes</taxon>
        <taxon>Micrococcales</taxon>
        <taxon>Micrococcaceae</taxon>
        <taxon>Micrococcus</taxon>
    </lineage>
</organism>
<name>A0ABY2JXG7_9MICC</name>
<comment type="caution">
    <text evidence="1">The sequence shown here is derived from an EMBL/GenBank/DDBJ whole genome shotgun (WGS) entry which is preliminary data.</text>
</comment>
<gene>
    <name evidence="1" type="ORF">E4A49_10035</name>
</gene>
<sequence>MPDRYTYPGSDVLVNKFGVTDYDDWKDAEADFIGARMVRCVSIQSSADTTLRTCKRSTRI</sequence>
<dbReference type="InterPro" id="IPR036597">
    <property type="entry name" value="Fido-like_dom_sf"/>
</dbReference>
<keyword evidence="2" id="KW-1185">Reference proteome</keyword>
<dbReference type="RefSeq" id="WP_067190822.1">
    <property type="nucleotide sequence ID" value="NZ_CP126965.1"/>
</dbReference>
<accession>A0ABY2JXG7</accession>
<dbReference type="Proteomes" id="UP000297477">
    <property type="component" value="Unassembled WGS sequence"/>
</dbReference>